<evidence type="ECO:0000256" key="14">
    <source>
        <dbReference type="SAM" id="MobiDB-lite"/>
    </source>
</evidence>
<keyword evidence="9 15" id="KW-0472">Membrane</keyword>
<keyword evidence="4" id="KW-0444">Lipid biosynthesis</keyword>
<evidence type="ECO:0000313" key="17">
    <source>
        <dbReference type="EMBL" id="EDV95125.1"/>
    </source>
</evidence>
<dbReference type="GO" id="GO:0019432">
    <property type="term" value="P:triglyceride biosynthetic process"/>
    <property type="evidence" value="ECO:0007669"/>
    <property type="project" value="TreeGrafter"/>
</dbReference>
<evidence type="ECO:0000256" key="12">
    <source>
        <dbReference type="ARBA" id="ARBA00023315"/>
    </source>
</evidence>
<dbReference type="PhylomeDB" id="B4JXM6"/>
<evidence type="ECO:0000256" key="4">
    <source>
        <dbReference type="ARBA" id="ARBA00022516"/>
    </source>
</evidence>
<dbReference type="AlphaFoldDB" id="B4JXM6"/>
<keyword evidence="18" id="KW-1185">Reference proteome</keyword>
<dbReference type="Pfam" id="PF01553">
    <property type="entry name" value="Acyltransferase"/>
    <property type="match status" value="1"/>
</dbReference>
<dbReference type="OrthoDB" id="10051137at2759"/>
<comment type="similarity">
    <text evidence="3">Belongs to the 1-acyl-sn-glycerol-3-phosphate acyltransferase family.</text>
</comment>
<dbReference type="EMBL" id="CH916376">
    <property type="protein sequence ID" value="EDV95125.1"/>
    <property type="molecule type" value="Genomic_DNA"/>
</dbReference>
<dbReference type="STRING" id="7222.B4JXM6"/>
<evidence type="ECO:0000256" key="1">
    <source>
        <dbReference type="ARBA" id="ARBA00004370"/>
    </source>
</evidence>
<feature type="transmembrane region" description="Helical" evidence="15">
    <location>
        <begin position="6"/>
        <end position="27"/>
    </location>
</feature>
<evidence type="ECO:0000256" key="6">
    <source>
        <dbReference type="ARBA" id="ARBA00022692"/>
    </source>
</evidence>
<dbReference type="OMA" id="GICVCNH"/>
<accession>B4JXM6</accession>
<keyword evidence="8" id="KW-0443">Lipid metabolism</keyword>
<dbReference type="PANTHER" id="PTHR23063:SF2">
    <property type="entry name" value="GLYCEROL-3-PHOSPHATE ACYLTRANSFERASE 4, ISOFORM D-RELATED"/>
    <property type="match status" value="1"/>
</dbReference>
<dbReference type="eggNOG" id="KOG2898">
    <property type="taxonomic scope" value="Eukaryota"/>
</dbReference>
<organism evidence="18">
    <name type="scientific">Drosophila grimshawi</name>
    <name type="common">Hawaiian fruit fly</name>
    <name type="synonym">Idiomyia grimshawi</name>
    <dbReference type="NCBI Taxonomy" id="7222"/>
    <lineage>
        <taxon>Eukaryota</taxon>
        <taxon>Metazoa</taxon>
        <taxon>Ecdysozoa</taxon>
        <taxon>Arthropoda</taxon>
        <taxon>Hexapoda</taxon>
        <taxon>Insecta</taxon>
        <taxon>Pterygota</taxon>
        <taxon>Neoptera</taxon>
        <taxon>Endopterygota</taxon>
        <taxon>Diptera</taxon>
        <taxon>Brachycera</taxon>
        <taxon>Muscomorpha</taxon>
        <taxon>Ephydroidea</taxon>
        <taxon>Drosophilidae</taxon>
        <taxon>Drosophila</taxon>
        <taxon>Hawaiian Drosophila</taxon>
    </lineage>
</organism>
<gene>
    <name evidence="17" type="primary">Dgri\GH17744</name>
    <name evidence="17" type="ORF">Dgri_GH17744</name>
</gene>
<dbReference type="Proteomes" id="UP000001070">
    <property type="component" value="Unassembled WGS sequence"/>
</dbReference>
<feature type="transmembrane region" description="Helical" evidence="15">
    <location>
        <begin position="149"/>
        <end position="168"/>
    </location>
</feature>
<evidence type="ECO:0000313" key="18">
    <source>
        <dbReference type="Proteomes" id="UP000001070"/>
    </source>
</evidence>
<dbReference type="SMART" id="SM00563">
    <property type="entry name" value="PlsC"/>
    <property type="match status" value="1"/>
</dbReference>
<dbReference type="CDD" id="cd07991">
    <property type="entry name" value="LPLAT_LPCAT1-like"/>
    <property type="match status" value="1"/>
</dbReference>
<evidence type="ECO:0000256" key="10">
    <source>
        <dbReference type="ARBA" id="ARBA00023209"/>
    </source>
</evidence>
<feature type="domain" description="Phospholipid/glycerol acyltransferase" evidence="16">
    <location>
        <begin position="212"/>
        <end position="323"/>
    </location>
</feature>
<evidence type="ECO:0000256" key="3">
    <source>
        <dbReference type="ARBA" id="ARBA00008655"/>
    </source>
</evidence>
<proteinExistence type="inferred from homology"/>
<dbReference type="SUPFAM" id="SSF69593">
    <property type="entry name" value="Glycerol-3-phosphate (1)-acyltransferase"/>
    <property type="match status" value="1"/>
</dbReference>
<dbReference type="HOGENOM" id="CLU_031080_2_0_1"/>
<feature type="transmembrane region" description="Helical" evidence="15">
    <location>
        <begin position="338"/>
        <end position="357"/>
    </location>
</feature>
<evidence type="ECO:0000256" key="7">
    <source>
        <dbReference type="ARBA" id="ARBA00022989"/>
    </source>
</evidence>
<evidence type="ECO:0000256" key="9">
    <source>
        <dbReference type="ARBA" id="ARBA00023136"/>
    </source>
</evidence>
<dbReference type="GO" id="GO:0005783">
    <property type="term" value="C:endoplasmic reticulum"/>
    <property type="evidence" value="ECO:0007669"/>
    <property type="project" value="TreeGrafter"/>
</dbReference>
<keyword evidence="11" id="KW-1208">Phospholipid metabolism</keyword>
<dbReference type="GO" id="GO:0004366">
    <property type="term" value="F:glycerol-3-phosphate O-acyltransferase activity"/>
    <property type="evidence" value="ECO:0007669"/>
    <property type="project" value="TreeGrafter"/>
</dbReference>
<keyword evidence="6 15" id="KW-0812">Transmembrane</keyword>
<feature type="transmembrane region" description="Helical" evidence="15">
    <location>
        <begin position="127"/>
        <end position="143"/>
    </location>
</feature>
<dbReference type="GO" id="GO:0016020">
    <property type="term" value="C:membrane"/>
    <property type="evidence" value="ECO:0007669"/>
    <property type="project" value="UniProtKB-SubCell"/>
</dbReference>
<dbReference type="GO" id="GO:0008654">
    <property type="term" value="P:phospholipid biosynthetic process"/>
    <property type="evidence" value="ECO:0007669"/>
    <property type="project" value="UniProtKB-KW"/>
</dbReference>
<comment type="pathway">
    <text evidence="2">Lipid metabolism.</text>
</comment>
<sequence length="405" mass="47033">MWLQLILLILLGISLFCGSLEFMRYWYQKLLERLFAYSSRQLQMVQERQQRRCTKPKQKPEQPQPGRRAKPSRDALNARMEQCCDLIADGLRLVLEDEVTTRFAAAEPPAGEWNLLTRNLRMRRGKLNWRLFLMWTLSILLRYGLLVPVRTVGCCCCLLLVTLLTAVLGQLPELSFKRRLVHLVLRPCFRLATCFIPILRRVHNEQLRPRMGICVCNHTSPLDVLVLMCDVHYSLTGQRHNGILGIIQRALARTSSHLWFERGALRDRESLTSMLRLHATERGKPPILLFPEGTCINNTAVMQFRKGSFAISNVIYPIALHYDRRFGDAFWDSTRCSVLRYIIMVISSWTILCDVWYMPPIKRRPTESSIEFANRVKAAIAAQAGIEDLPWDGNLKRWNPVRDWQ</sequence>
<comment type="pathway">
    <text evidence="13">Phospholipid metabolism.</text>
</comment>
<keyword evidence="7 15" id="KW-1133">Transmembrane helix</keyword>
<evidence type="ECO:0000256" key="13">
    <source>
        <dbReference type="ARBA" id="ARBA00025707"/>
    </source>
</evidence>
<protein>
    <submittedName>
        <fullName evidence="17">GH17744</fullName>
    </submittedName>
</protein>
<dbReference type="InterPro" id="IPR045252">
    <property type="entry name" value="LPCAT1-like"/>
</dbReference>
<dbReference type="InterPro" id="IPR002123">
    <property type="entry name" value="Plipid/glycerol_acylTrfase"/>
</dbReference>
<dbReference type="PANTHER" id="PTHR23063">
    <property type="entry name" value="PHOSPHOLIPID ACYLTRANSFERASE"/>
    <property type="match status" value="1"/>
</dbReference>
<evidence type="ECO:0000256" key="11">
    <source>
        <dbReference type="ARBA" id="ARBA00023264"/>
    </source>
</evidence>
<feature type="region of interest" description="Disordered" evidence="14">
    <location>
        <begin position="48"/>
        <end position="74"/>
    </location>
</feature>
<evidence type="ECO:0000259" key="16">
    <source>
        <dbReference type="SMART" id="SM00563"/>
    </source>
</evidence>
<reference evidence="17 18" key="1">
    <citation type="journal article" date="2007" name="Nature">
        <title>Evolution of genes and genomes on the Drosophila phylogeny.</title>
        <authorList>
            <consortium name="Drosophila 12 Genomes Consortium"/>
            <person name="Clark A.G."/>
            <person name="Eisen M.B."/>
            <person name="Smith D.R."/>
            <person name="Bergman C.M."/>
            <person name="Oliver B."/>
            <person name="Markow T.A."/>
            <person name="Kaufman T.C."/>
            <person name="Kellis M."/>
            <person name="Gelbart W."/>
            <person name="Iyer V.N."/>
            <person name="Pollard D.A."/>
            <person name="Sackton T.B."/>
            <person name="Larracuente A.M."/>
            <person name="Singh N.D."/>
            <person name="Abad J.P."/>
            <person name="Abt D.N."/>
            <person name="Adryan B."/>
            <person name="Aguade M."/>
            <person name="Akashi H."/>
            <person name="Anderson W.W."/>
            <person name="Aquadro C.F."/>
            <person name="Ardell D.H."/>
            <person name="Arguello R."/>
            <person name="Artieri C.G."/>
            <person name="Barbash D.A."/>
            <person name="Barker D."/>
            <person name="Barsanti P."/>
            <person name="Batterham P."/>
            <person name="Batzoglou S."/>
            <person name="Begun D."/>
            <person name="Bhutkar A."/>
            <person name="Blanco E."/>
            <person name="Bosak S.A."/>
            <person name="Bradley R.K."/>
            <person name="Brand A.D."/>
            <person name="Brent M.R."/>
            <person name="Brooks A.N."/>
            <person name="Brown R.H."/>
            <person name="Butlin R.K."/>
            <person name="Caggese C."/>
            <person name="Calvi B.R."/>
            <person name="Bernardo de Carvalho A."/>
            <person name="Caspi A."/>
            <person name="Castrezana S."/>
            <person name="Celniker S.E."/>
            <person name="Chang J.L."/>
            <person name="Chapple C."/>
            <person name="Chatterji S."/>
            <person name="Chinwalla A."/>
            <person name="Civetta A."/>
            <person name="Clifton S.W."/>
            <person name="Comeron J.M."/>
            <person name="Costello J.C."/>
            <person name="Coyne J.A."/>
            <person name="Daub J."/>
            <person name="David R.G."/>
            <person name="Delcher A.L."/>
            <person name="Delehaunty K."/>
            <person name="Do C.B."/>
            <person name="Ebling H."/>
            <person name="Edwards K."/>
            <person name="Eickbush T."/>
            <person name="Evans J.D."/>
            <person name="Filipski A."/>
            <person name="Findeiss S."/>
            <person name="Freyhult E."/>
            <person name="Fulton L."/>
            <person name="Fulton R."/>
            <person name="Garcia A.C."/>
            <person name="Gardiner A."/>
            <person name="Garfield D.A."/>
            <person name="Garvin B.E."/>
            <person name="Gibson G."/>
            <person name="Gilbert D."/>
            <person name="Gnerre S."/>
            <person name="Godfrey J."/>
            <person name="Good R."/>
            <person name="Gotea V."/>
            <person name="Gravely B."/>
            <person name="Greenberg A.J."/>
            <person name="Griffiths-Jones S."/>
            <person name="Gross S."/>
            <person name="Guigo R."/>
            <person name="Gustafson E.A."/>
            <person name="Haerty W."/>
            <person name="Hahn M.W."/>
            <person name="Halligan D.L."/>
            <person name="Halpern A.L."/>
            <person name="Halter G.M."/>
            <person name="Han M.V."/>
            <person name="Heger A."/>
            <person name="Hillier L."/>
            <person name="Hinrichs A.S."/>
            <person name="Holmes I."/>
            <person name="Hoskins R.A."/>
            <person name="Hubisz M.J."/>
            <person name="Hultmark D."/>
            <person name="Huntley M.A."/>
            <person name="Jaffe D.B."/>
            <person name="Jagadeeshan S."/>
            <person name="Jeck W.R."/>
            <person name="Johnson J."/>
            <person name="Jones C.D."/>
            <person name="Jordan W.C."/>
            <person name="Karpen G.H."/>
            <person name="Kataoka E."/>
            <person name="Keightley P.D."/>
            <person name="Kheradpour P."/>
            <person name="Kirkness E.F."/>
            <person name="Koerich L.B."/>
            <person name="Kristiansen K."/>
            <person name="Kudrna D."/>
            <person name="Kulathinal R.J."/>
            <person name="Kumar S."/>
            <person name="Kwok R."/>
            <person name="Lander E."/>
            <person name="Langley C.H."/>
            <person name="Lapoint R."/>
            <person name="Lazzaro B.P."/>
            <person name="Lee S.J."/>
            <person name="Levesque L."/>
            <person name="Li R."/>
            <person name="Lin C.F."/>
            <person name="Lin M.F."/>
            <person name="Lindblad-Toh K."/>
            <person name="Llopart A."/>
            <person name="Long M."/>
            <person name="Low L."/>
            <person name="Lozovsky E."/>
            <person name="Lu J."/>
            <person name="Luo M."/>
            <person name="Machado C.A."/>
            <person name="Makalowski W."/>
            <person name="Marzo M."/>
            <person name="Matsuda M."/>
            <person name="Matzkin L."/>
            <person name="McAllister B."/>
            <person name="McBride C.S."/>
            <person name="McKernan B."/>
            <person name="McKernan K."/>
            <person name="Mendez-Lago M."/>
            <person name="Minx P."/>
            <person name="Mollenhauer M.U."/>
            <person name="Montooth K."/>
            <person name="Mount S.M."/>
            <person name="Mu X."/>
            <person name="Myers E."/>
            <person name="Negre B."/>
            <person name="Newfeld S."/>
            <person name="Nielsen R."/>
            <person name="Noor M.A."/>
            <person name="O'Grady P."/>
            <person name="Pachter L."/>
            <person name="Papaceit M."/>
            <person name="Parisi M.J."/>
            <person name="Parisi M."/>
            <person name="Parts L."/>
            <person name="Pedersen J.S."/>
            <person name="Pesole G."/>
            <person name="Phillippy A.M."/>
            <person name="Ponting C.P."/>
            <person name="Pop M."/>
            <person name="Porcelli D."/>
            <person name="Powell J.R."/>
            <person name="Prohaska S."/>
            <person name="Pruitt K."/>
            <person name="Puig M."/>
            <person name="Quesneville H."/>
            <person name="Ram K.R."/>
            <person name="Rand D."/>
            <person name="Rasmussen M.D."/>
            <person name="Reed L.K."/>
            <person name="Reenan R."/>
            <person name="Reily A."/>
            <person name="Remington K.A."/>
            <person name="Rieger T.T."/>
            <person name="Ritchie M.G."/>
            <person name="Robin C."/>
            <person name="Rogers Y.H."/>
            <person name="Rohde C."/>
            <person name="Rozas J."/>
            <person name="Rubenfield M.J."/>
            <person name="Ruiz A."/>
            <person name="Russo S."/>
            <person name="Salzberg S.L."/>
            <person name="Sanchez-Gracia A."/>
            <person name="Saranga D.J."/>
            <person name="Sato H."/>
            <person name="Schaeffer S.W."/>
            <person name="Schatz M.C."/>
            <person name="Schlenke T."/>
            <person name="Schwartz R."/>
            <person name="Segarra C."/>
            <person name="Singh R.S."/>
            <person name="Sirot L."/>
            <person name="Sirota M."/>
            <person name="Sisneros N.B."/>
            <person name="Smith C.D."/>
            <person name="Smith T.F."/>
            <person name="Spieth J."/>
            <person name="Stage D.E."/>
            <person name="Stark A."/>
            <person name="Stephan W."/>
            <person name="Strausberg R.L."/>
            <person name="Strempel S."/>
            <person name="Sturgill D."/>
            <person name="Sutton G."/>
            <person name="Sutton G.G."/>
            <person name="Tao W."/>
            <person name="Teichmann S."/>
            <person name="Tobari Y.N."/>
            <person name="Tomimura Y."/>
            <person name="Tsolas J.M."/>
            <person name="Valente V.L."/>
            <person name="Venter E."/>
            <person name="Venter J.C."/>
            <person name="Vicario S."/>
            <person name="Vieira F.G."/>
            <person name="Vilella A.J."/>
            <person name="Villasante A."/>
            <person name="Walenz B."/>
            <person name="Wang J."/>
            <person name="Wasserman M."/>
            <person name="Watts T."/>
            <person name="Wilson D."/>
            <person name="Wilson R.K."/>
            <person name="Wing R.A."/>
            <person name="Wolfner M.F."/>
            <person name="Wong A."/>
            <person name="Wong G.K."/>
            <person name="Wu C.I."/>
            <person name="Wu G."/>
            <person name="Yamamoto D."/>
            <person name="Yang H.P."/>
            <person name="Yang S.P."/>
            <person name="Yorke J.A."/>
            <person name="Yoshida K."/>
            <person name="Zdobnov E."/>
            <person name="Zhang P."/>
            <person name="Zhang Y."/>
            <person name="Zimin A.V."/>
            <person name="Baldwin J."/>
            <person name="Abdouelleil A."/>
            <person name="Abdulkadir J."/>
            <person name="Abebe A."/>
            <person name="Abera B."/>
            <person name="Abreu J."/>
            <person name="Acer S.C."/>
            <person name="Aftuck L."/>
            <person name="Alexander A."/>
            <person name="An P."/>
            <person name="Anderson E."/>
            <person name="Anderson S."/>
            <person name="Arachi H."/>
            <person name="Azer M."/>
            <person name="Bachantsang P."/>
            <person name="Barry A."/>
            <person name="Bayul T."/>
            <person name="Berlin A."/>
            <person name="Bessette D."/>
            <person name="Bloom T."/>
            <person name="Blye J."/>
            <person name="Boguslavskiy L."/>
            <person name="Bonnet C."/>
            <person name="Boukhgalter B."/>
            <person name="Bourzgui I."/>
            <person name="Brown A."/>
            <person name="Cahill P."/>
            <person name="Channer S."/>
            <person name="Cheshatsang Y."/>
            <person name="Chuda L."/>
            <person name="Citroen M."/>
            <person name="Collymore A."/>
            <person name="Cooke P."/>
            <person name="Costello M."/>
            <person name="D'Aco K."/>
            <person name="Daza R."/>
            <person name="De Haan G."/>
            <person name="DeGray S."/>
            <person name="DeMaso C."/>
            <person name="Dhargay N."/>
            <person name="Dooley K."/>
            <person name="Dooley E."/>
            <person name="Doricent M."/>
            <person name="Dorje P."/>
            <person name="Dorjee K."/>
            <person name="Dupes A."/>
            <person name="Elong R."/>
            <person name="Falk J."/>
            <person name="Farina A."/>
            <person name="Faro S."/>
            <person name="Ferguson D."/>
            <person name="Fisher S."/>
            <person name="Foley C.D."/>
            <person name="Franke A."/>
            <person name="Friedrich D."/>
            <person name="Gadbois L."/>
            <person name="Gearin G."/>
            <person name="Gearin C.R."/>
            <person name="Giannoukos G."/>
            <person name="Goode T."/>
            <person name="Graham J."/>
            <person name="Grandbois E."/>
            <person name="Grewal S."/>
            <person name="Gyaltsen K."/>
            <person name="Hafez N."/>
            <person name="Hagos B."/>
            <person name="Hall J."/>
            <person name="Henson C."/>
            <person name="Hollinger A."/>
            <person name="Honan T."/>
            <person name="Huard M.D."/>
            <person name="Hughes L."/>
            <person name="Hurhula B."/>
            <person name="Husby M.E."/>
            <person name="Kamat A."/>
            <person name="Kanga B."/>
            <person name="Kashin S."/>
            <person name="Khazanovich D."/>
            <person name="Kisner P."/>
            <person name="Lance K."/>
            <person name="Lara M."/>
            <person name="Lee W."/>
            <person name="Lennon N."/>
            <person name="Letendre F."/>
            <person name="LeVine R."/>
            <person name="Lipovsky A."/>
            <person name="Liu X."/>
            <person name="Liu J."/>
            <person name="Liu S."/>
            <person name="Lokyitsang T."/>
            <person name="Lokyitsang Y."/>
            <person name="Lubonja R."/>
            <person name="Lui A."/>
            <person name="MacDonald P."/>
            <person name="Magnisalis V."/>
            <person name="Maru K."/>
            <person name="Matthews C."/>
            <person name="McCusker W."/>
            <person name="McDonough S."/>
            <person name="Mehta T."/>
            <person name="Meldrim J."/>
            <person name="Meneus L."/>
            <person name="Mihai O."/>
            <person name="Mihalev A."/>
            <person name="Mihova T."/>
            <person name="Mittelman R."/>
            <person name="Mlenga V."/>
            <person name="Montmayeur A."/>
            <person name="Mulrain L."/>
            <person name="Navidi A."/>
            <person name="Naylor J."/>
            <person name="Negash T."/>
            <person name="Nguyen T."/>
            <person name="Nguyen N."/>
            <person name="Nicol R."/>
            <person name="Norbu C."/>
            <person name="Norbu N."/>
            <person name="Novod N."/>
            <person name="O'Neill B."/>
            <person name="Osman S."/>
            <person name="Markiewicz E."/>
            <person name="Oyono O.L."/>
            <person name="Patti C."/>
            <person name="Phunkhang P."/>
            <person name="Pierre F."/>
            <person name="Priest M."/>
            <person name="Raghuraman S."/>
            <person name="Rege F."/>
            <person name="Reyes R."/>
            <person name="Rise C."/>
            <person name="Rogov P."/>
            <person name="Ross K."/>
            <person name="Ryan E."/>
            <person name="Settipalli S."/>
            <person name="Shea T."/>
            <person name="Sherpa N."/>
            <person name="Shi L."/>
            <person name="Shih D."/>
            <person name="Sparrow T."/>
            <person name="Spaulding J."/>
            <person name="Stalker J."/>
            <person name="Stange-Thomann N."/>
            <person name="Stavropoulos S."/>
            <person name="Stone C."/>
            <person name="Strader C."/>
            <person name="Tesfaye S."/>
            <person name="Thomson T."/>
            <person name="Thoulutsang Y."/>
            <person name="Thoulutsang D."/>
            <person name="Topham K."/>
            <person name="Topping I."/>
            <person name="Tsamla T."/>
            <person name="Vassiliev H."/>
            <person name="Vo A."/>
            <person name="Wangchuk T."/>
            <person name="Wangdi T."/>
            <person name="Weiand M."/>
            <person name="Wilkinson J."/>
            <person name="Wilson A."/>
            <person name="Yadav S."/>
            <person name="Young G."/>
            <person name="Yu Q."/>
            <person name="Zembek L."/>
            <person name="Zhong D."/>
            <person name="Zimmer A."/>
            <person name="Zwirko Z."/>
            <person name="Jaffe D.B."/>
            <person name="Alvarez P."/>
            <person name="Brockman W."/>
            <person name="Butler J."/>
            <person name="Chin C."/>
            <person name="Gnerre S."/>
            <person name="Grabherr M."/>
            <person name="Kleber M."/>
            <person name="Mauceli E."/>
            <person name="MacCallum I."/>
        </authorList>
    </citation>
    <scope>NUCLEOTIDE SEQUENCE [LARGE SCALE GENOMIC DNA]</scope>
    <source>
        <strain evidence="18">Tucson 15287-2541.00</strain>
    </source>
</reference>
<dbReference type="InParanoid" id="B4JXM6"/>
<evidence type="ECO:0000256" key="8">
    <source>
        <dbReference type="ARBA" id="ARBA00023098"/>
    </source>
</evidence>
<evidence type="ECO:0000256" key="15">
    <source>
        <dbReference type="SAM" id="Phobius"/>
    </source>
</evidence>
<dbReference type="KEGG" id="dgr:6569437"/>
<evidence type="ECO:0000256" key="2">
    <source>
        <dbReference type="ARBA" id="ARBA00005189"/>
    </source>
</evidence>
<dbReference type="FunCoup" id="B4JXM6">
    <property type="interactions" value="84"/>
</dbReference>
<keyword evidence="10" id="KW-0594">Phospholipid biosynthesis</keyword>
<keyword evidence="12" id="KW-0012">Acyltransferase</keyword>
<comment type="subcellular location">
    <subcellularLocation>
        <location evidence="1">Membrane</location>
    </subcellularLocation>
</comment>
<keyword evidence="5" id="KW-0808">Transferase</keyword>
<evidence type="ECO:0000256" key="5">
    <source>
        <dbReference type="ARBA" id="ARBA00022679"/>
    </source>
</evidence>
<name>B4JXM6_DROGR</name>